<evidence type="ECO:0000313" key="2">
    <source>
        <dbReference type="Proteomes" id="UP000234323"/>
    </source>
</evidence>
<dbReference type="Proteomes" id="UP000234323">
    <property type="component" value="Unassembled WGS sequence"/>
</dbReference>
<organism evidence="1 2">
    <name type="scientific">Rhizophagus irregularis</name>
    <dbReference type="NCBI Taxonomy" id="588596"/>
    <lineage>
        <taxon>Eukaryota</taxon>
        <taxon>Fungi</taxon>
        <taxon>Fungi incertae sedis</taxon>
        <taxon>Mucoromycota</taxon>
        <taxon>Glomeromycotina</taxon>
        <taxon>Glomeromycetes</taxon>
        <taxon>Glomerales</taxon>
        <taxon>Glomeraceae</taxon>
        <taxon>Rhizophagus</taxon>
    </lineage>
</organism>
<keyword evidence="2" id="KW-1185">Reference proteome</keyword>
<proteinExistence type="predicted"/>
<accession>A0A2I1HPY2</accession>
<name>A0A2I1HPY2_9GLOM</name>
<gene>
    <name evidence="1" type="ORF">RhiirA4_333704</name>
</gene>
<dbReference type="AlphaFoldDB" id="A0A2I1HPY2"/>
<evidence type="ECO:0000313" key="1">
    <source>
        <dbReference type="EMBL" id="PKY60951.1"/>
    </source>
</evidence>
<sequence>MLNKISSSLRSKNISFNPDNQRVRCFAHIINLAAKKAVENLYISDLNDDDNLDIGETTNELMSIIYKVIY</sequence>
<dbReference type="EMBL" id="LLXI01004784">
    <property type="protein sequence ID" value="PKY60951.1"/>
    <property type="molecule type" value="Genomic_DNA"/>
</dbReference>
<protein>
    <submittedName>
        <fullName evidence="1">Uncharacterized protein</fullName>
    </submittedName>
</protein>
<comment type="caution">
    <text evidence="1">The sequence shown here is derived from an EMBL/GenBank/DDBJ whole genome shotgun (WGS) entry which is preliminary data.</text>
</comment>
<reference evidence="1 2" key="1">
    <citation type="submission" date="2015-10" db="EMBL/GenBank/DDBJ databases">
        <title>Genome analyses suggest a sexual origin of heterokaryosis in a supposedly ancient asexual fungus.</title>
        <authorList>
            <person name="Ropars J."/>
            <person name="Sedzielewska K."/>
            <person name="Noel J."/>
            <person name="Charron P."/>
            <person name="Farinelli L."/>
            <person name="Marton T."/>
            <person name="Kruger M."/>
            <person name="Pelin A."/>
            <person name="Brachmann A."/>
            <person name="Corradi N."/>
        </authorList>
    </citation>
    <scope>NUCLEOTIDE SEQUENCE [LARGE SCALE GENOMIC DNA]</scope>
    <source>
        <strain evidence="1 2">A4</strain>
    </source>
</reference>